<dbReference type="Proteomes" id="UP000680839">
    <property type="component" value="Chromosome"/>
</dbReference>
<evidence type="ECO:0000313" key="1">
    <source>
        <dbReference type="EMBL" id="QWG10838.1"/>
    </source>
</evidence>
<dbReference type="AlphaFoldDB" id="A0A975N984"/>
<reference evidence="1" key="1">
    <citation type="submission" date="2021-06" db="EMBL/GenBank/DDBJ databases">
        <title>Bradyrhizobium sp. S2-20-1 Genome sequencing.</title>
        <authorList>
            <person name="Jin L."/>
        </authorList>
    </citation>
    <scope>NUCLEOTIDE SEQUENCE</scope>
    <source>
        <strain evidence="1">S2-20-1</strain>
    </source>
</reference>
<organism evidence="1 2">
    <name type="scientific">Bradyrhizobium sediminis</name>
    <dbReference type="NCBI Taxonomy" id="2840469"/>
    <lineage>
        <taxon>Bacteria</taxon>
        <taxon>Pseudomonadati</taxon>
        <taxon>Pseudomonadota</taxon>
        <taxon>Alphaproteobacteria</taxon>
        <taxon>Hyphomicrobiales</taxon>
        <taxon>Nitrobacteraceae</taxon>
        <taxon>Bradyrhizobium</taxon>
    </lineage>
</organism>
<gene>
    <name evidence="1" type="ORF">KMZ29_13660</name>
</gene>
<dbReference type="RefSeq" id="WP_215619773.1">
    <property type="nucleotide sequence ID" value="NZ_CP076134.1"/>
</dbReference>
<proteinExistence type="predicted"/>
<dbReference type="EMBL" id="CP076134">
    <property type="protein sequence ID" value="QWG10838.1"/>
    <property type="molecule type" value="Genomic_DNA"/>
</dbReference>
<protein>
    <submittedName>
        <fullName evidence="1">Uncharacterized protein</fullName>
    </submittedName>
</protein>
<evidence type="ECO:0000313" key="2">
    <source>
        <dbReference type="Proteomes" id="UP000680839"/>
    </source>
</evidence>
<sequence>MRKLPHAAIPAAMFPIITDLPPSVYEGIGKVVSAHAFLETQVTELLFELSKIDYPIGRVTLKYQAASERFKTVKKLLVLHGFSPPELNLNELFKQIETCCRVRDELSHGVWVQTPQGKLALRLTKGDYETEDGIADRSFIPQANEIPDTHYDQARNIILLTANAVARLKAESTAFLKGQHAAAE</sequence>
<name>A0A975N984_9BRAD</name>
<accession>A0A975N984</accession>